<reference evidence="1 2" key="1">
    <citation type="journal article" date="2019" name="bioRxiv">
        <title>Bacteria contribute to plant secondary compound degradation in a generalist herbivore system.</title>
        <authorList>
            <person name="Francoeur C.B."/>
            <person name="Khadempour L."/>
            <person name="Moreira-Soto R.D."/>
            <person name="Gotting K."/>
            <person name="Book A.J."/>
            <person name="Pinto-Tomas A.A."/>
            <person name="Keefover-Ring K."/>
            <person name="Currie C.R."/>
        </authorList>
    </citation>
    <scope>NUCLEOTIDE SEQUENCE [LARGE SCALE GENOMIC DNA]</scope>
    <source>
        <strain evidence="1">Acro-835</strain>
    </source>
</reference>
<comment type="caution">
    <text evidence="1">The sequence shown here is derived from an EMBL/GenBank/DDBJ whole genome shotgun (WGS) entry which is preliminary data.</text>
</comment>
<dbReference type="Proteomes" id="UP001515683">
    <property type="component" value="Unassembled WGS sequence"/>
</dbReference>
<dbReference type="RefSeq" id="WP_167012225.1">
    <property type="nucleotide sequence ID" value="NZ_VWXF01000001.1"/>
</dbReference>
<protein>
    <submittedName>
        <fullName evidence="1">Uncharacterized protein</fullName>
    </submittedName>
</protein>
<evidence type="ECO:0000313" key="1">
    <source>
        <dbReference type="EMBL" id="NIF20289.1"/>
    </source>
</evidence>
<evidence type="ECO:0000313" key="2">
    <source>
        <dbReference type="Proteomes" id="UP001515683"/>
    </source>
</evidence>
<gene>
    <name evidence="1" type="ORF">F3J40_01475</name>
</gene>
<keyword evidence="2" id="KW-1185">Reference proteome</keyword>
<name>A0ABX0R9D3_9GAMM</name>
<proteinExistence type="predicted"/>
<organism evidence="1 2">
    <name type="scientific">Candidatus Pantoea multigeneris</name>
    <dbReference type="NCBI Taxonomy" id="2608357"/>
    <lineage>
        <taxon>Bacteria</taxon>
        <taxon>Pseudomonadati</taxon>
        <taxon>Pseudomonadota</taxon>
        <taxon>Gammaproteobacteria</taxon>
        <taxon>Enterobacterales</taxon>
        <taxon>Erwiniaceae</taxon>
        <taxon>Pantoea</taxon>
    </lineage>
</organism>
<sequence length="68" mass="7747">MAAKKPPYSAKVKCWLPTFTTEMDGGMQGCAVEIFYMLPLEQQAEALEKMQSHHAIKLIRHQEKQAQV</sequence>
<dbReference type="EMBL" id="VWXF01000001">
    <property type="protein sequence ID" value="NIF20289.1"/>
    <property type="molecule type" value="Genomic_DNA"/>
</dbReference>
<accession>A0ABX0R9D3</accession>